<dbReference type="Pfam" id="PF13563">
    <property type="entry name" value="2_5_RNA_ligase2"/>
    <property type="match status" value="1"/>
</dbReference>
<dbReference type="EC" id="3.1.4.58" evidence="2"/>
<dbReference type="GO" id="GO:0004113">
    <property type="term" value="F:2',3'-cyclic-nucleotide 3'-phosphodiesterase activity"/>
    <property type="evidence" value="ECO:0007669"/>
    <property type="project" value="InterPro"/>
</dbReference>
<feature type="short sequence motif" description="HXTX 1" evidence="2">
    <location>
        <begin position="44"/>
        <end position="47"/>
    </location>
</feature>
<dbReference type="AlphaFoldDB" id="D6XSH2"/>
<dbReference type="SUPFAM" id="SSF55144">
    <property type="entry name" value="LigT-like"/>
    <property type="match status" value="1"/>
</dbReference>
<dbReference type="PANTHER" id="PTHR35561:SF1">
    <property type="entry name" value="RNA 2',3'-CYCLIC PHOSPHODIESTERASE"/>
    <property type="match status" value="1"/>
</dbReference>
<dbReference type="InterPro" id="IPR004175">
    <property type="entry name" value="RNA_CPDase"/>
</dbReference>
<dbReference type="Proteomes" id="UP000000271">
    <property type="component" value="Chromosome"/>
</dbReference>
<evidence type="ECO:0000313" key="4">
    <source>
        <dbReference type="Proteomes" id="UP000000271"/>
    </source>
</evidence>
<feature type="active site" description="Proton donor" evidence="2">
    <location>
        <position position="44"/>
    </location>
</feature>
<dbReference type="HOGENOM" id="CLU_081251_3_1_9"/>
<keyword evidence="4" id="KW-1185">Reference proteome</keyword>
<gene>
    <name evidence="3" type="ordered locus">Bsel_1246</name>
</gene>
<proteinExistence type="inferred from homology"/>
<dbReference type="STRING" id="439292.Bsel_1246"/>
<evidence type="ECO:0000313" key="3">
    <source>
        <dbReference type="EMBL" id="ADH98758.1"/>
    </source>
</evidence>
<dbReference type="OrthoDB" id="9789350at2"/>
<organism evidence="3 4">
    <name type="scientific">Bacillus selenitireducens (strain ATCC 700615 / DSM 15326 / MLS10)</name>
    <dbReference type="NCBI Taxonomy" id="439292"/>
    <lineage>
        <taxon>Bacteria</taxon>
        <taxon>Bacillati</taxon>
        <taxon>Bacillota</taxon>
        <taxon>Bacilli</taxon>
        <taxon>Bacillales</taxon>
        <taxon>Bacillaceae</taxon>
        <taxon>Salisediminibacterium</taxon>
    </lineage>
</organism>
<keyword evidence="1 2" id="KW-0378">Hydrolase</keyword>
<dbReference type="NCBIfam" id="TIGR02258">
    <property type="entry name" value="2_5_ligase"/>
    <property type="match status" value="1"/>
</dbReference>
<evidence type="ECO:0000256" key="2">
    <source>
        <dbReference type="HAMAP-Rule" id="MF_01940"/>
    </source>
</evidence>
<feature type="active site" description="Proton acceptor" evidence="2">
    <location>
        <position position="130"/>
    </location>
</feature>
<keyword evidence="3" id="KW-0436">Ligase</keyword>
<evidence type="ECO:0000256" key="1">
    <source>
        <dbReference type="ARBA" id="ARBA00022801"/>
    </source>
</evidence>
<name>D6XSH2_BACIE</name>
<dbReference type="EMBL" id="CP001791">
    <property type="protein sequence ID" value="ADH98758.1"/>
    <property type="molecule type" value="Genomic_DNA"/>
</dbReference>
<sequence length="188" mass="21378">MPVNPHLFIGLPVNEALKACALKWQRNLNGHQHYKRLMHPDDLHLTLAFLGATPDTDAALLWEDFKQHVRGFQPFTLCFDRIDGFGHPDHPRVLYLSPKPSESLTKIKHLTDAHIQAAGLHVSYKPFHPHVTLMKKWQGNETVFDKGYSLPVFLEEPVQVGMDQICLYRIHPGKTPSYEVTGIISGSR</sequence>
<feature type="short sequence motif" description="HXTX 2" evidence="2">
    <location>
        <begin position="130"/>
        <end position="133"/>
    </location>
</feature>
<accession>D6XSH2</accession>
<dbReference type="Gene3D" id="3.90.1140.10">
    <property type="entry name" value="Cyclic phosphodiesterase"/>
    <property type="match status" value="1"/>
</dbReference>
<dbReference type="PANTHER" id="PTHR35561">
    <property type="entry name" value="RNA 2',3'-CYCLIC PHOSPHODIESTERASE"/>
    <property type="match status" value="1"/>
</dbReference>
<reference evidence="3" key="1">
    <citation type="submission" date="2009-10" db="EMBL/GenBank/DDBJ databases">
        <title>Complete sequence of Bacillus selenitireducens MLS10.</title>
        <authorList>
            <consortium name="US DOE Joint Genome Institute"/>
            <person name="Lucas S."/>
            <person name="Copeland A."/>
            <person name="Lapidus A."/>
            <person name="Glavina del Rio T."/>
            <person name="Dalin E."/>
            <person name="Tice H."/>
            <person name="Bruce D."/>
            <person name="Goodwin L."/>
            <person name="Pitluck S."/>
            <person name="Sims D."/>
            <person name="Brettin T."/>
            <person name="Detter J.C."/>
            <person name="Han C."/>
            <person name="Larimer F."/>
            <person name="Land M."/>
            <person name="Hauser L."/>
            <person name="Kyrpides N."/>
            <person name="Ovchinnikova G."/>
            <person name="Stolz J."/>
        </authorList>
    </citation>
    <scope>NUCLEOTIDE SEQUENCE [LARGE SCALE GENOMIC DNA]</scope>
    <source>
        <strain evidence="3">MLS10</strain>
    </source>
</reference>
<comment type="catalytic activity">
    <reaction evidence="2">
        <text>a 3'-end 2',3'-cyclophospho-ribonucleotide-RNA + H2O = a 3'-end 2'-phospho-ribonucleotide-RNA + H(+)</text>
        <dbReference type="Rhea" id="RHEA:11828"/>
        <dbReference type="Rhea" id="RHEA-COMP:10464"/>
        <dbReference type="Rhea" id="RHEA-COMP:17353"/>
        <dbReference type="ChEBI" id="CHEBI:15377"/>
        <dbReference type="ChEBI" id="CHEBI:15378"/>
        <dbReference type="ChEBI" id="CHEBI:83064"/>
        <dbReference type="ChEBI" id="CHEBI:173113"/>
        <dbReference type="EC" id="3.1.4.58"/>
    </reaction>
</comment>
<dbReference type="HAMAP" id="MF_01940">
    <property type="entry name" value="RNA_CPDase"/>
    <property type="match status" value="1"/>
</dbReference>
<dbReference type="GO" id="GO:0016874">
    <property type="term" value="F:ligase activity"/>
    <property type="evidence" value="ECO:0007669"/>
    <property type="project" value="UniProtKB-KW"/>
</dbReference>
<dbReference type="GO" id="GO:0008664">
    <property type="term" value="F:RNA 2',3'-cyclic 3'-phosphodiesterase activity"/>
    <property type="evidence" value="ECO:0007669"/>
    <property type="project" value="UniProtKB-EC"/>
</dbReference>
<comment type="function">
    <text evidence="2">Hydrolyzes RNA 2',3'-cyclic phosphodiester to an RNA 2'-phosphomonoester.</text>
</comment>
<protein>
    <recommendedName>
        <fullName evidence="2">RNA 2',3'-cyclic phosphodiesterase</fullName>
        <shortName evidence="2">RNA 2',3'-CPDase</shortName>
        <ecNumber evidence="2">3.1.4.58</ecNumber>
    </recommendedName>
</protein>
<dbReference type="KEGG" id="bse:Bsel_1246"/>
<dbReference type="InterPro" id="IPR009097">
    <property type="entry name" value="Cyclic_Pdiesterase"/>
</dbReference>
<comment type="similarity">
    <text evidence="2">Belongs to the 2H phosphoesterase superfamily. ThpR family.</text>
</comment>
<dbReference type="eggNOG" id="COG1514">
    <property type="taxonomic scope" value="Bacteria"/>
</dbReference>